<reference evidence="1" key="1">
    <citation type="submission" date="2021-03" db="EMBL/GenBank/DDBJ databases">
        <title>Transfer of the hemiparasitic marine red alga Erythrocystis saccata (Rhodomelaceae, Rhodophyta) to the tribe Streblocladieae inferred from organellar genome analysis.</title>
        <authorList>
            <person name="Hughey J.R."/>
        </authorList>
    </citation>
    <scope>NUCLEOTIDE SEQUENCE</scope>
</reference>
<keyword evidence="1" id="KW-0934">Plastid</keyword>
<keyword evidence="1" id="KW-0150">Chloroplast</keyword>
<accession>A0A8E6L3A7</accession>
<geneLocation type="chloroplast" evidence="1"/>
<protein>
    <submittedName>
        <fullName evidence="1">Global nitrogen transcriptional regulator</fullName>
    </submittedName>
</protein>
<dbReference type="EMBL" id="MW810349">
    <property type="protein sequence ID" value="QVQ56833.1"/>
    <property type="molecule type" value="Genomic_DNA"/>
</dbReference>
<proteinExistence type="predicted"/>
<evidence type="ECO:0000313" key="1">
    <source>
        <dbReference type="EMBL" id="QVQ56833.1"/>
    </source>
</evidence>
<organism evidence="1">
    <name type="scientific">Erythrocystis saccata</name>
    <dbReference type="NCBI Taxonomy" id="2822695"/>
    <lineage>
        <taxon>Eukaryota</taxon>
        <taxon>Rhodophyta</taxon>
        <taxon>Florideophyceae</taxon>
        <taxon>Rhodymeniophycidae</taxon>
        <taxon>Ceramiales</taxon>
        <taxon>Rhodomelaceae</taxon>
        <taxon>Erythrocystis</taxon>
    </lineage>
</organism>
<gene>
    <name evidence="1" type="primary">ntcA</name>
</gene>
<name>A0A8E6L3A7_9FLOR</name>
<sequence length="203" mass="23999">MNWIIFLKRQEIPYHIYKLNQGDSIILKKNTAKNFDTIIILTGIMSLAKIFYNKELLPLAILNKNDIVNQNSINKTNYKITALKSSYIIKLKEKSLYNKKIEKQCQHNIIQYYQKTIKKYEETISIINQKNQTKRIILFILLIFWKFGNIRKSKITISFKLTKKCIATMTSTGINTVNKIIKKIHTNEKKTIKFLQIKKLRLV</sequence>
<dbReference type="AlphaFoldDB" id="A0A8E6L3A7"/>